<dbReference type="RefSeq" id="WP_079649802.1">
    <property type="nucleotide sequence ID" value="NZ_FUYM01000009.1"/>
</dbReference>
<dbReference type="InterPro" id="IPR039426">
    <property type="entry name" value="TonB-dep_rcpt-like"/>
</dbReference>
<evidence type="ECO:0000256" key="12">
    <source>
        <dbReference type="RuleBase" id="RU003357"/>
    </source>
</evidence>
<evidence type="ECO:0000256" key="7">
    <source>
        <dbReference type="ARBA" id="ARBA00023065"/>
    </source>
</evidence>
<dbReference type="AlphaFoldDB" id="A0A1T5FHP5"/>
<dbReference type="CDD" id="cd01347">
    <property type="entry name" value="ligand_gated_channel"/>
    <property type="match status" value="1"/>
</dbReference>
<evidence type="ECO:0000256" key="5">
    <source>
        <dbReference type="ARBA" id="ARBA00022692"/>
    </source>
</evidence>
<evidence type="ECO:0000256" key="11">
    <source>
        <dbReference type="PROSITE-ProRule" id="PRU01360"/>
    </source>
</evidence>
<protein>
    <submittedName>
        <fullName evidence="16">Iron complex outermembrane recepter protein</fullName>
    </submittedName>
</protein>
<evidence type="ECO:0000256" key="4">
    <source>
        <dbReference type="ARBA" id="ARBA00022496"/>
    </source>
</evidence>
<evidence type="ECO:0000259" key="15">
    <source>
        <dbReference type="Pfam" id="PF07715"/>
    </source>
</evidence>
<evidence type="ECO:0000256" key="6">
    <source>
        <dbReference type="ARBA" id="ARBA00023004"/>
    </source>
</evidence>
<evidence type="ECO:0000256" key="8">
    <source>
        <dbReference type="ARBA" id="ARBA00023077"/>
    </source>
</evidence>
<sequence>MKRGLLIGVAAAGFAGTMATAPAAAQVVASDQDELIVTARKQSENIRDVPDTIQAFSSATLERAGVESVNDLTQMVSGFRIVEAQQPGVVLINIRGIGQVRNGESPVAVVVDGVQQNSPNQITQDLFDIERIEILKGPQGALYGRNAIGGAINIVTREPGDSFGGSAELGYAEGDEFRAKASITAPLGEKAGFRLAGSYLNRDGQITNSTLGKKVDFDESWAVRGALLLKPTETLKIDLRGSYYDQDAGASWYVGGPANSPRVPVVGNILGKAGRKLGDVSAKIDLDMGSVALTSVTAWSSVKSDLFEELDWEPQDLAAATQTLDVKAWSEELRLSSNTPGSALRWMAGLYYLHTDRTLDTAIFLGPDLTGLPSRVLGSRLVAKDDNDAYAAFGQINYDIVERLELTAALRYDIDRRRQDDVSPPVPAVVPRYKGTYKSLQPKLSLAYSFPGGSLAYATVAKGFRSGGFNSNAVVTREFKKEELWNYELGFKTALADRKLYLNGAVFYTDITDRQVFGLDLSSGPAQFIANPIPKSSVWGAELEMTARPVKGLELSMGASLMDTKINTYDVAVFSGTAARGDFKGNKLNQVPRYTLNAAAQYTADLGGSSLISRVDVSGWGGDYYWEIDNAQKQKPVWLVNARLTWAVGKIELTGFVKNLFDRRYDVEFVPVNFAGTITGKDLGSASPPRQIGGSVKVRF</sequence>
<evidence type="ECO:0000256" key="9">
    <source>
        <dbReference type="ARBA" id="ARBA00023136"/>
    </source>
</evidence>
<dbReference type="InterPro" id="IPR000531">
    <property type="entry name" value="Beta-barrel_TonB"/>
</dbReference>
<organism evidence="16 17">
    <name type="scientific">Rhizorhabdus histidinilytica</name>
    <dbReference type="NCBI Taxonomy" id="439228"/>
    <lineage>
        <taxon>Bacteria</taxon>
        <taxon>Pseudomonadati</taxon>
        <taxon>Pseudomonadota</taxon>
        <taxon>Alphaproteobacteria</taxon>
        <taxon>Sphingomonadales</taxon>
        <taxon>Sphingomonadaceae</taxon>
        <taxon>Rhizorhabdus</taxon>
    </lineage>
</organism>
<dbReference type="Pfam" id="PF00593">
    <property type="entry name" value="TonB_dep_Rec_b-barrel"/>
    <property type="match status" value="1"/>
</dbReference>
<evidence type="ECO:0000313" key="16">
    <source>
        <dbReference type="EMBL" id="SKB95710.1"/>
    </source>
</evidence>
<dbReference type="Proteomes" id="UP000189818">
    <property type="component" value="Unassembled WGS sequence"/>
</dbReference>
<accession>A0A1T5FHP5</accession>
<reference evidence="17" key="1">
    <citation type="submission" date="2017-02" db="EMBL/GenBank/DDBJ databases">
        <authorList>
            <person name="Varghese N."/>
            <person name="Submissions S."/>
        </authorList>
    </citation>
    <scope>NUCLEOTIDE SEQUENCE [LARGE SCALE GENOMIC DNA]</scope>
    <source>
        <strain evidence="17">UM2</strain>
    </source>
</reference>
<dbReference type="Pfam" id="PF07715">
    <property type="entry name" value="Plug"/>
    <property type="match status" value="1"/>
</dbReference>
<dbReference type="PANTHER" id="PTHR32552:SF81">
    <property type="entry name" value="TONB-DEPENDENT OUTER MEMBRANE RECEPTOR"/>
    <property type="match status" value="1"/>
</dbReference>
<keyword evidence="7" id="KW-0406">Ion transport</keyword>
<dbReference type="STRING" id="439228.SAMN06295920_109223"/>
<keyword evidence="10 11" id="KW-0998">Cell outer membrane</keyword>
<dbReference type="GO" id="GO:0009279">
    <property type="term" value="C:cell outer membrane"/>
    <property type="evidence" value="ECO:0007669"/>
    <property type="project" value="UniProtKB-SubCell"/>
</dbReference>
<evidence type="ECO:0000256" key="10">
    <source>
        <dbReference type="ARBA" id="ARBA00023237"/>
    </source>
</evidence>
<evidence type="ECO:0000256" key="2">
    <source>
        <dbReference type="ARBA" id="ARBA00022448"/>
    </source>
</evidence>
<feature type="domain" description="TonB-dependent receptor plug" evidence="15">
    <location>
        <begin position="46"/>
        <end position="151"/>
    </location>
</feature>
<keyword evidence="4" id="KW-0410">Iron transport</keyword>
<gene>
    <name evidence="16" type="ORF">SAMN06295920_109223</name>
</gene>
<dbReference type="SUPFAM" id="SSF56935">
    <property type="entry name" value="Porins"/>
    <property type="match status" value="1"/>
</dbReference>
<dbReference type="InterPro" id="IPR036942">
    <property type="entry name" value="Beta-barrel_TonB_sf"/>
</dbReference>
<dbReference type="GO" id="GO:0006826">
    <property type="term" value="P:iron ion transport"/>
    <property type="evidence" value="ECO:0007669"/>
    <property type="project" value="UniProtKB-KW"/>
</dbReference>
<comment type="subcellular location">
    <subcellularLocation>
        <location evidence="1 11">Cell outer membrane</location>
        <topology evidence="1 11">Multi-pass membrane protein</topology>
    </subcellularLocation>
</comment>
<dbReference type="InterPro" id="IPR012910">
    <property type="entry name" value="Plug_dom"/>
</dbReference>
<dbReference type="PROSITE" id="PS52016">
    <property type="entry name" value="TONB_DEPENDENT_REC_3"/>
    <property type="match status" value="1"/>
</dbReference>
<keyword evidence="6" id="KW-0408">Iron</keyword>
<evidence type="ECO:0000313" key="17">
    <source>
        <dbReference type="Proteomes" id="UP000189818"/>
    </source>
</evidence>
<evidence type="ECO:0000256" key="1">
    <source>
        <dbReference type="ARBA" id="ARBA00004571"/>
    </source>
</evidence>
<evidence type="ECO:0000256" key="3">
    <source>
        <dbReference type="ARBA" id="ARBA00022452"/>
    </source>
</evidence>
<keyword evidence="13" id="KW-0732">Signal</keyword>
<feature type="signal peptide" evidence="13">
    <location>
        <begin position="1"/>
        <end position="25"/>
    </location>
</feature>
<evidence type="ECO:0000256" key="13">
    <source>
        <dbReference type="SAM" id="SignalP"/>
    </source>
</evidence>
<keyword evidence="5 11" id="KW-0812">Transmembrane</keyword>
<feature type="chain" id="PRO_5012323673" evidence="13">
    <location>
        <begin position="26"/>
        <end position="700"/>
    </location>
</feature>
<comment type="similarity">
    <text evidence="11 12">Belongs to the TonB-dependent receptor family.</text>
</comment>
<dbReference type="OrthoDB" id="9775095at2"/>
<keyword evidence="17" id="KW-1185">Reference proteome</keyword>
<proteinExistence type="inferred from homology"/>
<dbReference type="Gene3D" id="2.40.170.20">
    <property type="entry name" value="TonB-dependent receptor, beta-barrel domain"/>
    <property type="match status" value="1"/>
</dbReference>
<feature type="domain" description="TonB-dependent receptor-like beta-barrel" evidence="14">
    <location>
        <begin position="215"/>
        <end position="660"/>
    </location>
</feature>
<evidence type="ECO:0000259" key="14">
    <source>
        <dbReference type="Pfam" id="PF00593"/>
    </source>
</evidence>
<keyword evidence="8 12" id="KW-0798">TonB box</keyword>
<dbReference type="PANTHER" id="PTHR32552">
    <property type="entry name" value="FERRICHROME IRON RECEPTOR-RELATED"/>
    <property type="match status" value="1"/>
</dbReference>
<keyword evidence="3 11" id="KW-1134">Transmembrane beta strand</keyword>
<keyword evidence="2 11" id="KW-0813">Transport</keyword>
<name>A0A1T5FHP5_9SPHN</name>
<keyword evidence="9 11" id="KW-0472">Membrane</keyword>
<dbReference type="EMBL" id="FUYM01000009">
    <property type="protein sequence ID" value="SKB95710.1"/>
    <property type="molecule type" value="Genomic_DNA"/>
</dbReference>